<organism evidence="2 3">
    <name type="scientific">Arabidopsis thaliana x Arabidopsis arenosa</name>
    <dbReference type="NCBI Taxonomy" id="1240361"/>
    <lineage>
        <taxon>Eukaryota</taxon>
        <taxon>Viridiplantae</taxon>
        <taxon>Streptophyta</taxon>
        <taxon>Embryophyta</taxon>
        <taxon>Tracheophyta</taxon>
        <taxon>Spermatophyta</taxon>
        <taxon>Magnoliopsida</taxon>
        <taxon>eudicotyledons</taxon>
        <taxon>Gunneridae</taxon>
        <taxon>Pentapetalae</taxon>
        <taxon>rosids</taxon>
        <taxon>malvids</taxon>
        <taxon>Brassicales</taxon>
        <taxon>Brassicaceae</taxon>
        <taxon>Camelineae</taxon>
        <taxon>Arabidopsis</taxon>
    </lineage>
</organism>
<dbReference type="EMBL" id="JAEFBK010000013">
    <property type="protein sequence ID" value="KAG7535462.1"/>
    <property type="molecule type" value="Genomic_DNA"/>
</dbReference>
<dbReference type="Proteomes" id="UP000694240">
    <property type="component" value="Chromosome 13"/>
</dbReference>
<comment type="caution">
    <text evidence="2">The sequence shown here is derived from an EMBL/GenBank/DDBJ whole genome shotgun (WGS) entry which is preliminary data.</text>
</comment>
<feature type="compositionally biased region" description="Basic and acidic residues" evidence="1">
    <location>
        <begin position="74"/>
        <end position="84"/>
    </location>
</feature>
<evidence type="ECO:0000313" key="2">
    <source>
        <dbReference type="EMBL" id="KAG7535462.1"/>
    </source>
</evidence>
<feature type="compositionally biased region" description="Acidic residues" evidence="1">
    <location>
        <begin position="56"/>
        <end position="73"/>
    </location>
</feature>
<dbReference type="PANTHER" id="PTHR33704">
    <property type="entry name" value="PROTEIN HEAT INTOLERANT 4-RELATED"/>
    <property type="match status" value="1"/>
</dbReference>
<feature type="compositionally biased region" description="Low complexity" evidence="1">
    <location>
        <begin position="32"/>
        <end position="43"/>
    </location>
</feature>
<dbReference type="PANTHER" id="PTHR33704:SF1">
    <property type="entry name" value="PROTEIN HEAT INTOLERANT 4-RELATED"/>
    <property type="match status" value="1"/>
</dbReference>
<dbReference type="CDD" id="cd02619">
    <property type="entry name" value="Peptidase_C1"/>
    <property type="match status" value="1"/>
</dbReference>
<feature type="compositionally biased region" description="Acidic residues" evidence="1">
    <location>
        <begin position="86"/>
        <end position="98"/>
    </location>
</feature>
<feature type="compositionally biased region" description="Polar residues" evidence="1">
    <location>
        <begin position="131"/>
        <end position="145"/>
    </location>
</feature>
<sequence>MEKKTKKMGGGSPRGRKTGASSSASNDDMVVETTATQETQPTQEAEETEVKVESPASEEEGTNGEEANENQEEEAAKVESKAAEVGENEEEANENQEEEAAKVKSKVPEEGENEEEAKPDSVTHPEKDESASQNYELKGAYSSQPKLRRDKRKGVNLLAPIQRAKTTQAQEAQKRNLADHMEIDDPIEIDVAADDLPKSPQLTRDLIIQMWKTQICQIEKQLIEKLFGRVTLELVCSRPAIGGYFLSADGLVEAIAWQTSLSKAFLWEDSQRRINLGQVRDQKGHFLCWDYVSTDLVSEANVSAGWTDAYHALSAWHLCMACRPDLLGNDKAAAKRKHMCYSYFVAPALTYMKYFGIPPPETNPLFSCHVIPLPSADHIGRIQRVLEFDRLEDALGLLPSLPFGADLIVYSSLFRKKENVYYGPLEANVSFRGYHSVIIESVKEYRGDIVAVCKMSNGTKVCDKGYVHVSLTTMFFIVDVHRSKKPFVRPTPKPRRLLSRFVAVQVVKNRWKKRASSSKPEKNEEVRPEYFNSNMSESSAQPQLHPQEAEPEYFEKRNLEDLWKDTFPVGTEWDQQDAFYDFNWDFKNLEEALEEGGKLYGKKVYVFGCTESHSVNYKNEKKDVIVPAVVCIESSIPPSDKIGVASVQGEVGEIIPMKNMKMDWVPYVPLEQRDRQVDRKNFPVFILGCSQGRSALKHSTDDHVKKFNYCFPYINNPFKVDESEHSTVVKIMFPSEPPVECEYDWVKSDIEEFTDNLIKEEALLPGQKDAFQEFVKEQSDIAMAAYDRAQEAREEAKEGLSQETTKAYQEMKLYKFYPLPSPDTPDTAGIEKSPFINRYFGKAHEVL</sequence>
<proteinExistence type="predicted"/>
<dbReference type="GO" id="GO:1900034">
    <property type="term" value="P:regulation of cellular response to heat"/>
    <property type="evidence" value="ECO:0007669"/>
    <property type="project" value="InterPro"/>
</dbReference>
<name>A0A8T1XMN9_9BRAS</name>
<gene>
    <name evidence="2" type="ORF">ISN45_Aa08g028970</name>
</gene>
<reference evidence="2 3" key="1">
    <citation type="submission" date="2020-12" db="EMBL/GenBank/DDBJ databases">
        <title>Concerted genomic and epigenomic changes stabilize Arabidopsis allopolyploids.</title>
        <authorList>
            <person name="Chen Z."/>
        </authorList>
    </citation>
    <scope>NUCLEOTIDE SEQUENCE [LARGE SCALE GENOMIC DNA]</scope>
    <source>
        <strain evidence="2">Allo738</strain>
        <tissue evidence="2">Leaf</tissue>
    </source>
</reference>
<protein>
    <submittedName>
        <fullName evidence="2">Papain-like cysteine peptidase superfamily</fullName>
    </submittedName>
</protein>
<feature type="compositionally biased region" description="Basic and acidic residues" evidence="1">
    <location>
        <begin position="99"/>
        <end position="109"/>
    </location>
</feature>
<dbReference type="AlphaFoldDB" id="A0A8T1XMN9"/>
<evidence type="ECO:0000313" key="3">
    <source>
        <dbReference type="Proteomes" id="UP000694240"/>
    </source>
</evidence>
<evidence type="ECO:0000256" key="1">
    <source>
        <dbReference type="SAM" id="MobiDB-lite"/>
    </source>
</evidence>
<feature type="region of interest" description="Disordered" evidence="1">
    <location>
        <begin position="1"/>
        <end position="151"/>
    </location>
</feature>
<keyword evidence="3" id="KW-1185">Reference proteome</keyword>
<feature type="compositionally biased region" description="Basic and acidic residues" evidence="1">
    <location>
        <begin position="116"/>
        <end position="130"/>
    </location>
</feature>
<dbReference type="InterPro" id="IPR039313">
    <property type="entry name" value="HIT4"/>
</dbReference>
<accession>A0A8T1XMN9</accession>